<dbReference type="RefSeq" id="WP_344371346.1">
    <property type="nucleotide sequence ID" value="NZ_BAAAPW010000002.1"/>
</dbReference>
<protein>
    <submittedName>
        <fullName evidence="2">Uncharacterized protein</fullName>
    </submittedName>
</protein>
<keyword evidence="1" id="KW-0812">Transmembrane</keyword>
<dbReference type="InterPro" id="IPR006311">
    <property type="entry name" value="TAT_signal"/>
</dbReference>
<evidence type="ECO:0000313" key="2">
    <source>
        <dbReference type="EMBL" id="GAA2032226.1"/>
    </source>
</evidence>
<reference evidence="2 3" key="1">
    <citation type="journal article" date="2019" name="Int. J. Syst. Evol. Microbiol.">
        <title>The Global Catalogue of Microorganisms (GCM) 10K type strain sequencing project: providing services to taxonomists for standard genome sequencing and annotation.</title>
        <authorList>
            <consortium name="The Broad Institute Genomics Platform"/>
            <consortium name="The Broad Institute Genome Sequencing Center for Infectious Disease"/>
            <person name="Wu L."/>
            <person name="Ma J."/>
        </authorList>
    </citation>
    <scope>NUCLEOTIDE SEQUENCE [LARGE SCALE GENOMIC DNA]</scope>
    <source>
        <strain evidence="2 3">JCM 15672</strain>
    </source>
</reference>
<dbReference type="Proteomes" id="UP001501196">
    <property type="component" value="Unassembled WGS sequence"/>
</dbReference>
<comment type="caution">
    <text evidence="2">The sequence shown here is derived from an EMBL/GenBank/DDBJ whole genome shotgun (WGS) entry which is preliminary data.</text>
</comment>
<keyword evidence="1" id="KW-1133">Transmembrane helix</keyword>
<dbReference type="PROSITE" id="PS51318">
    <property type="entry name" value="TAT"/>
    <property type="match status" value="1"/>
</dbReference>
<keyword evidence="1" id="KW-0472">Membrane</keyword>
<name>A0ABN2UAB1_9MICO</name>
<accession>A0ABN2UAB1</accession>
<sequence length="356" mass="37237">MSLTAPPHRTEGARRVDDAAEALIGEARRLARRRRLALASAAAAAAVVASVIVATAIGLARWSASTVAPDAGAAGAGAGAAAGLGSGELVASMWTHHSVTDDPDTWAYVFDDGRLVSRTISTGWSERRLSTAGVEAVRTAFGASGLFDPEHPVPTGEPEHWSMASLQLRVGDTLVLVRRSVGDGARTLGFDRLARVLDEPEYWLSAEAWVQVEPVPYRPAEYEFCPDALEESGTVGAAESTRALSRAARDILEAAPPMTAPSPGTDLAAEYGDFPVARPGCYRLAATDAAVVADALVAAAWPDVADRPGKYRDGAALLADTSGNVALRLPIPGRAFTDYEFLPVLPHGVVECACLS</sequence>
<proteinExistence type="predicted"/>
<gene>
    <name evidence="2" type="ORF">GCM10009819_15290</name>
</gene>
<evidence type="ECO:0000313" key="3">
    <source>
        <dbReference type="Proteomes" id="UP001501196"/>
    </source>
</evidence>
<evidence type="ECO:0000256" key="1">
    <source>
        <dbReference type="SAM" id="Phobius"/>
    </source>
</evidence>
<organism evidence="2 3">
    <name type="scientific">Agromyces tropicus</name>
    <dbReference type="NCBI Taxonomy" id="555371"/>
    <lineage>
        <taxon>Bacteria</taxon>
        <taxon>Bacillati</taxon>
        <taxon>Actinomycetota</taxon>
        <taxon>Actinomycetes</taxon>
        <taxon>Micrococcales</taxon>
        <taxon>Microbacteriaceae</taxon>
        <taxon>Agromyces</taxon>
    </lineage>
</organism>
<dbReference type="EMBL" id="BAAAPW010000002">
    <property type="protein sequence ID" value="GAA2032226.1"/>
    <property type="molecule type" value="Genomic_DNA"/>
</dbReference>
<feature type="transmembrane region" description="Helical" evidence="1">
    <location>
        <begin position="36"/>
        <end position="60"/>
    </location>
</feature>
<keyword evidence="3" id="KW-1185">Reference proteome</keyword>